<dbReference type="Pfam" id="PF14606">
    <property type="entry name" value="Lipase_GDSL_3"/>
    <property type="match status" value="1"/>
</dbReference>
<evidence type="ECO:0000259" key="1">
    <source>
        <dbReference type="Pfam" id="PF14606"/>
    </source>
</evidence>
<protein>
    <recommendedName>
        <fullName evidence="5">SGNH hydrolase-type esterase domain-containing protein</fullName>
    </recommendedName>
</protein>
<dbReference type="EMBL" id="NMVI01000010">
    <property type="protein sequence ID" value="OYN89189.1"/>
    <property type="molecule type" value="Genomic_DNA"/>
</dbReference>
<dbReference type="InterPro" id="IPR013830">
    <property type="entry name" value="SGNH_hydro"/>
</dbReference>
<evidence type="ECO:0008006" key="5">
    <source>
        <dbReference type="Google" id="ProtNLM"/>
    </source>
</evidence>
<sequence length="347" mass="37190">MEETTPDLTWTDAATLRIEGQAWPDESQPWTRLPDRAEGSVPDRVWDLSRASAGIRVRFVGAITVAAVRWRLTAGGPLSHMPDSGSSGFDLYARELGAPATAWRHVRAAWPARDHDQPQEQVILEGMDGTEREYCLYLPLYRGATDIQIGTDGTISAAAADTSPVVAFYGTSIVHGGCANRPGMAYPAQIARKLGINHINLGFSGNGKCQPPVVDLLTELTPDVWVVDPLPNLSGEELEPAVHDALVAIGKAHPDIPILAVPSPDYANSWISASRSERVKSSNESLVRAVTRAQQAGVQVTLPGGDFSQRLFGTDGEGTVDGTHPTDLGFLRMAETIGAEVAKLLGR</sequence>
<evidence type="ECO:0000313" key="3">
    <source>
        <dbReference type="EMBL" id="OYN89189.1"/>
    </source>
</evidence>
<dbReference type="SUPFAM" id="SSF52266">
    <property type="entry name" value="SGNH hydrolase"/>
    <property type="match status" value="1"/>
</dbReference>
<dbReference type="AlphaFoldDB" id="A0A255ECC0"/>
<dbReference type="Gene3D" id="2.60.120.260">
    <property type="entry name" value="Galactose-binding domain-like"/>
    <property type="match status" value="1"/>
</dbReference>
<gene>
    <name evidence="3" type="ORF">CGZ92_03005</name>
</gene>
<dbReference type="Proteomes" id="UP000216533">
    <property type="component" value="Unassembled WGS sequence"/>
</dbReference>
<organism evidence="3 4">
    <name type="scientific">Parenemella sanctibonifatiensis</name>
    <dbReference type="NCBI Taxonomy" id="2016505"/>
    <lineage>
        <taxon>Bacteria</taxon>
        <taxon>Bacillati</taxon>
        <taxon>Actinomycetota</taxon>
        <taxon>Actinomycetes</taxon>
        <taxon>Propionibacteriales</taxon>
        <taxon>Propionibacteriaceae</taxon>
        <taxon>Parenemella</taxon>
    </lineage>
</organism>
<name>A0A255ECC0_9ACTN</name>
<dbReference type="Gene3D" id="3.40.50.1110">
    <property type="entry name" value="SGNH hydrolase"/>
    <property type="match status" value="1"/>
</dbReference>
<proteinExistence type="predicted"/>
<dbReference type="InterPro" id="IPR032740">
    <property type="entry name" value="GxDLY"/>
</dbReference>
<dbReference type="Pfam" id="PF14607">
    <property type="entry name" value="GxDLY"/>
    <property type="match status" value="1"/>
</dbReference>
<dbReference type="InterPro" id="IPR036514">
    <property type="entry name" value="SGNH_hydro_sf"/>
</dbReference>
<evidence type="ECO:0000313" key="4">
    <source>
        <dbReference type="Proteomes" id="UP000216533"/>
    </source>
</evidence>
<feature type="domain" description="SGNH hydrolase-type esterase N-terminal" evidence="2">
    <location>
        <begin position="9"/>
        <end position="152"/>
    </location>
</feature>
<accession>A0A255ECC0</accession>
<comment type="caution">
    <text evidence="3">The sequence shown here is derived from an EMBL/GenBank/DDBJ whole genome shotgun (WGS) entry which is preliminary data.</text>
</comment>
<evidence type="ECO:0000259" key="2">
    <source>
        <dbReference type="Pfam" id="PF14607"/>
    </source>
</evidence>
<dbReference type="RefSeq" id="WP_094449920.1">
    <property type="nucleotide sequence ID" value="NZ_NMVI01000010.1"/>
</dbReference>
<feature type="domain" description="SGNH hydrolase-type esterase" evidence="1">
    <location>
        <begin position="166"/>
        <end position="337"/>
    </location>
</feature>
<reference evidence="3 4" key="1">
    <citation type="submission" date="2017-07" db="EMBL/GenBank/DDBJ databases">
        <title>Draft whole genome sequences of clinical Proprionibacteriaceae strains.</title>
        <authorList>
            <person name="Bernier A.-M."/>
            <person name="Bernard K."/>
            <person name="Domingo M.-C."/>
        </authorList>
    </citation>
    <scope>NUCLEOTIDE SEQUENCE [LARGE SCALE GENOMIC DNA]</scope>
    <source>
        <strain evidence="3 4">NML 160184</strain>
    </source>
</reference>